<evidence type="ECO:0000313" key="8">
    <source>
        <dbReference type="Proteomes" id="UP000268014"/>
    </source>
</evidence>
<evidence type="ECO:0000256" key="3">
    <source>
        <dbReference type="ARBA" id="ARBA00023004"/>
    </source>
</evidence>
<dbReference type="WBParaSite" id="HPLM_0000589701-mRNA-1">
    <property type="protein sequence ID" value="HPLM_0000589701-mRNA-1"/>
    <property type="gene ID" value="HPLM_0000589701"/>
</dbReference>
<dbReference type="Gene3D" id="2.60.120.650">
    <property type="entry name" value="Cupin"/>
    <property type="match status" value="1"/>
</dbReference>
<gene>
    <name evidence="7" type="ORF">HPLM_LOCUS5889</name>
</gene>
<dbReference type="Proteomes" id="UP000268014">
    <property type="component" value="Unassembled WGS sequence"/>
</dbReference>
<evidence type="ECO:0000256" key="2">
    <source>
        <dbReference type="ARBA" id="ARBA00023002"/>
    </source>
</evidence>
<dbReference type="InterPro" id="IPR003347">
    <property type="entry name" value="JmjC_dom"/>
</dbReference>
<dbReference type="PROSITE" id="PS51184">
    <property type="entry name" value="JMJC"/>
    <property type="match status" value="1"/>
</dbReference>
<organism evidence="9">
    <name type="scientific">Haemonchus placei</name>
    <name type="common">Barber's pole worm</name>
    <dbReference type="NCBI Taxonomy" id="6290"/>
    <lineage>
        <taxon>Eukaryota</taxon>
        <taxon>Metazoa</taxon>
        <taxon>Ecdysozoa</taxon>
        <taxon>Nematoda</taxon>
        <taxon>Chromadorea</taxon>
        <taxon>Rhabditida</taxon>
        <taxon>Rhabditina</taxon>
        <taxon>Rhabditomorpha</taxon>
        <taxon>Strongyloidea</taxon>
        <taxon>Trichostrongylidae</taxon>
        <taxon>Haemonchus</taxon>
    </lineage>
</organism>
<dbReference type="SUPFAM" id="SSF51197">
    <property type="entry name" value="Clavaminate synthase-like"/>
    <property type="match status" value="1"/>
</dbReference>
<dbReference type="GO" id="GO:0016491">
    <property type="term" value="F:oxidoreductase activity"/>
    <property type="evidence" value="ECO:0007669"/>
    <property type="project" value="UniProtKB-KW"/>
</dbReference>
<keyword evidence="8" id="KW-1185">Reference proteome</keyword>
<dbReference type="SMART" id="SM00558">
    <property type="entry name" value="JmjC"/>
    <property type="match status" value="1"/>
</dbReference>
<reference evidence="7 8" key="2">
    <citation type="submission" date="2018-11" db="EMBL/GenBank/DDBJ databases">
        <authorList>
            <consortium name="Pathogen Informatics"/>
        </authorList>
    </citation>
    <scope>NUCLEOTIDE SEQUENCE [LARGE SCALE GENOMIC DNA]</scope>
    <source>
        <strain evidence="7 8">MHpl1</strain>
    </source>
</reference>
<evidence type="ECO:0000256" key="1">
    <source>
        <dbReference type="ARBA" id="ARBA00022723"/>
    </source>
</evidence>
<keyword evidence="1" id="KW-0479">Metal-binding</keyword>
<dbReference type="InterPro" id="IPR050690">
    <property type="entry name" value="JHDM1_Histone_Demethylase"/>
</dbReference>
<evidence type="ECO:0000256" key="5">
    <source>
        <dbReference type="ARBA" id="ARBA00023163"/>
    </source>
</evidence>
<keyword evidence="4" id="KW-0805">Transcription regulation</keyword>
<dbReference type="AlphaFoldDB" id="A0A0N4W722"/>
<evidence type="ECO:0000313" key="9">
    <source>
        <dbReference type="WBParaSite" id="HPLM_0000589701-mRNA-1"/>
    </source>
</evidence>
<accession>A0A0N4W722</accession>
<name>A0A0N4W722_HAEPC</name>
<proteinExistence type="predicted"/>
<protein>
    <submittedName>
        <fullName evidence="9">JmjC domain-containing protein</fullName>
    </submittedName>
</protein>
<reference evidence="9" key="1">
    <citation type="submission" date="2017-02" db="UniProtKB">
        <authorList>
            <consortium name="WormBaseParasite"/>
        </authorList>
    </citation>
    <scope>IDENTIFICATION</scope>
</reference>
<keyword evidence="2" id="KW-0560">Oxidoreductase</keyword>
<evidence type="ECO:0000313" key="7">
    <source>
        <dbReference type="EMBL" id="VDO27381.1"/>
    </source>
</evidence>
<dbReference type="STRING" id="6290.A0A0N4W722"/>
<dbReference type="GO" id="GO:0046872">
    <property type="term" value="F:metal ion binding"/>
    <property type="evidence" value="ECO:0007669"/>
    <property type="project" value="UniProtKB-KW"/>
</dbReference>
<dbReference type="OMA" id="LSWRCAW"/>
<sequence length="109" mass="12527">MAGSYTDFHIDFGGSSVWYHIYEGQKVFYIVEPIDEYLDLFEQYQRSENRTEVFFGDLLPKGALRRVFIDAGETLMIPSGWIHAVYTPVDSLVFGGNFLHALNVPMQLK</sequence>
<dbReference type="Pfam" id="PF02373">
    <property type="entry name" value="JmjC"/>
    <property type="match status" value="1"/>
</dbReference>
<keyword evidence="3" id="KW-0408">Iron</keyword>
<feature type="domain" description="JmjC" evidence="6">
    <location>
        <begin position="1"/>
        <end position="109"/>
    </location>
</feature>
<dbReference type="PANTHER" id="PTHR23123">
    <property type="entry name" value="PHD/F-BOX CONTAINING PROTEIN"/>
    <property type="match status" value="1"/>
</dbReference>
<dbReference type="EMBL" id="UZAF01016404">
    <property type="protein sequence ID" value="VDO27381.1"/>
    <property type="molecule type" value="Genomic_DNA"/>
</dbReference>
<evidence type="ECO:0000256" key="4">
    <source>
        <dbReference type="ARBA" id="ARBA00023015"/>
    </source>
</evidence>
<dbReference type="OrthoDB" id="5876800at2759"/>
<keyword evidence="5" id="KW-0804">Transcription</keyword>
<evidence type="ECO:0000259" key="6">
    <source>
        <dbReference type="PROSITE" id="PS51184"/>
    </source>
</evidence>